<dbReference type="eggNOG" id="KOG0190">
    <property type="taxonomic scope" value="Eukaryota"/>
</dbReference>
<dbReference type="InterPro" id="IPR036249">
    <property type="entry name" value="Thioredoxin-like_sf"/>
</dbReference>
<keyword evidence="5 13" id="KW-0732">Signal</keyword>
<dbReference type="CDD" id="cd02961">
    <property type="entry name" value="PDI_a_family"/>
    <property type="match status" value="1"/>
</dbReference>
<keyword evidence="9 13" id="KW-0413">Isomerase</keyword>
<dbReference type="GO" id="GO:0006457">
    <property type="term" value="P:protein folding"/>
    <property type="evidence" value="ECO:0007669"/>
    <property type="project" value="TreeGrafter"/>
</dbReference>
<dbReference type="NCBIfam" id="TIGR01126">
    <property type="entry name" value="pdi_dom"/>
    <property type="match status" value="2"/>
</dbReference>
<accession>G0QWF9</accession>
<dbReference type="SMR" id="G0QWF9"/>
<dbReference type="CDD" id="cd02995">
    <property type="entry name" value="PDI_a_PDI_a'_C"/>
    <property type="match status" value="1"/>
</dbReference>
<dbReference type="PROSITE" id="PS51352">
    <property type="entry name" value="THIOREDOXIN_2"/>
    <property type="match status" value="2"/>
</dbReference>
<dbReference type="Pfam" id="PF13848">
    <property type="entry name" value="Thioredoxin_6"/>
    <property type="match status" value="1"/>
</dbReference>
<evidence type="ECO:0000313" key="15">
    <source>
        <dbReference type="EMBL" id="EGR30442.1"/>
    </source>
</evidence>
<dbReference type="Proteomes" id="UP000008983">
    <property type="component" value="Unassembled WGS sequence"/>
</dbReference>
<gene>
    <name evidence="15" type="ORF">IMG5_131860</name>
</gene>
<proteinExistence type="inferred from homology"/>
<dbReference type="RefSeq" id="XP_004032029.1">
    <property type="nucleotide sequence ID" value="XM_004031981.1"/>
</dbReference>
<dbReference type="EC" id="5.3.4.1" evidence="4 13"/>
<dbReference type="GO" id="GO:0034976">
    <property type="term" value="P:response to endoplasmic reticulum stress"/>
    <property type="evidence" value="ECO:0007669"/>
    <property type="project" value="TreeGrafter"/>
</dbReference>
<evidence type="ECO:0000256" key="8">
    <source>
        <dbReference type="ARBA" id="ARBA00023157"/>
    </source>
</evidence>
<protein>
    <recommendedName>
        <fullName evidence="4 13">Protein disulfide-isomerase</fullName>
        <ecNumber evidence="4 13">5.3.4.1</ecNumber>
    </recommendedName>
</protein>
<dbReference type="FunFam" id="3.40.30.10:FF:000027">
    <property type="entry name" value="protein disulfide-isomerase A2"/>
    <property type="match status" value="1"/>
</dbReference>
<dbReference type="InterPro" id="IPR005792">
    <property type="entry name" value="Prot_disulphide_isomerase"/>
</dbReference>
<feature type="signal peptide" evidence="13">
    <location>
        <begin position="1"/>
        <end position="16"/>
    </location>
</feature>
<feature type="domain" description="Thioredoxin" evidence="14">
    <location>
        <begin position="14"/>
        <end position="132"/>
    </location>
</feature>
<dbReference type="EMBL" id="GL983993">
    <property type="protein sequence ID" value="EGR30442.1"/>
    <property type="molecule type" value="Genomic_DNA"/>
</dbReference>
<dbReference type="FunCoup" id="G0QWF9">
    <property type="interactions" value="360"/>
</dbReference>
<evidence type="ECO:0000256" key="13">
    <source>
        <dbReference type="RuleBase" id="RU361130"/>
    </source>
</evidence>
<dbReference type="PROSITE" id="PS00194">
    <property type="entry name" value="THIOREDOXIN_1"/>
    <property type="match status" value="2"/>
</dbReference>
<dbReference type="InParanoid" id="G0QWF9"/>
<dbReference type="GO" id="GO:0005788">
    <property type="term" value="C:endoplasmic reticulum lumen"/>
    <property type="evidence" value="ECO:0007669"/>
    <property type="project" value="UniProtKB-SubCell"/>
</dbReference>
<keyword evidence="7" id="KW-0256">Endoplasmic reticulum</keyword>
<organism evidence="15 16">
    <name type="scientific">Ichthyophthirius multifiliis</name>
    <name type="common">White spot disease agent</name>
    <name type="synonym">Ich</name>
    <dbReference type="NCBI Taxonomy" id="5932"/>
    <lineage>
        <taxon>Eukaryota</taxon>
        <taxon>Sar</taxon>
        <taxon>Alveolata</taxon>
        <taxon>Ciliophora</taxon>
        <taxon>Intramacronucleata</taxon>
        <taxon>Oligohymenophorea</taxon>
        <taxon>Hymenostomatida</taxon>
        <taxon>Ophryoglenina</taxon>
        <taxon>Ichthyophthirius</taxon>
    </lineage>
</organism>
<dbReference type="GeneID" id="14906560"/>
<evidence type="ECO:0000313" key="16">
    <source>
        <dbReference type="Proteomes" id="UP000008983"/>
    </source>
</evidence>
<dbReference type="PANTHER" id="PTHR18929">
    <property type="entry name" value="PROTEIN DISULFIDE ISOMERASE"/>
    <property type="match status" value="1"/>
</dbReference>
<dbReference type="GO" id="GO:0016757">
    <property type="term" value="F:glycosyltransferase activity"/>
    <property type="evidence" value="ECO:0007669"/>
    <property type="project" value="UniProtKB-KW"/>
</dbReference>
<dbReference type="PANTHER" id="PTHR18929:SF240">
    <property type="entry name" value="PROTEIN DISULFIDE-ISOMERASE"/>
    <property type="match status" value="1"/>
</dbReference>
<comment type="catalytic activity">
    <reaction evidence="1 13">
        <text>Catalyzes the rearrangement of -S-S- bonds in proteins.</text>
        <dbReference type="EC" id="5.3.4.1"/>
    </reaction>
</comment>
<reference evidence="15 16" key="1">
    <citation type="submission" date="2011-07" db="EMBL/GenBank/DDBJ databases">
        <authorList>
            <person name="Coyne R."/>
            <person name="Brami D."/>
            <person name="Johnson J."/>
            <person name="Hostetler J."/>
            <person name="Hannick L."/>
            <person name="Clark T."/>
            <person name="Cassidy-Hanley D."/>
            <person name="Inman J."/>
        </authorList>
    </citation>
    <scope>NUCLEOTIDE SEQUENCE [LARGE SCALE GENOMIC DNA]</scope>
    <source>
        <strain evidence="15 16">G5</strain>
    </source>
</reference>
<dbReference type="OMA" id="QLANKFE"/>
<keyword evidence="16" id="KW-1185">Reference proteome</keyword>
<feature type="disulfide bond" description="Redox-active" evidence="11">
    <location>
        <begin position="52"/>
        <end position="55"/>
    </location>
</feature>
<dbReference type="InterPro" id="IPR005788">
    <property type="entry name" value="PDI_thioredoxin-like_dom"/>
</dbReference>
<dbReference type="SUPFAM" id="SSF52833">
    <property type="entry name" value="Thioredoxin-like"/>
    <property type="match status" value="4"/>
</dbReference>
<keyword evidence="6" id="KW-0677">Repeat</keyword>
<dbReference type="InterPro" id="IPR017937">
    <property type="entry name" value="Thioredoxin_CS"/>
</dbReference>
<keyword evidence="10 11" id="KW-0676">Redox-active center</keyword>
<comment type="similarity">
    <text evidence="3 12">Belongs to the protein disulfide isomerase family.</text>
</comment>
<feature type="chain" id="PRO_5005130764" description="Protein disulfide-isomerase" evidence="13">
    <location>
        <begin position="17"/>
        <end position="483"/>
    </location>
</feature>
<sequence>MNKLIIFTFFLICVFSNQPEQDEGVYVLTDSNFNEFVLSKPFVLVEFYAPWCGHCKSLAPEYSKAALQLQKDNSNVFLAKVDATENKESAEKFGVSGYPTLKFFAGSLENPIDYSGGRNEKGIIGWLNKRTGSVSELIQDNEALKSYLQKNPVVLVYFGQSETDENWSVFKNLAMTYDDVAFAHVFIADIRAQQQAQNTVVVLYKHFDELRNDYEGITLNTEDLQNFIEINAYPTLLPFNDKAIQKVFQQANPTIFLFCNENEASQQAEQAFSLASKAFKGKLIFSISKVNDGFGHYQRLADYVGVNTANAPQVMLIHAEQGMLKYKFESNEITMETLSAFVEKYLAGKADRYLKSEDPPATNDEPVKVIVGKTFQELVLDSTQDVLVEFYAPWCGHCKELAPKYESAAKKLAHNKNLVIAKLDASANEISSVSIKGYPTIKFYPVGKKDEPIDYDGEREEKGIIEWLKKNVTHKWEEVKDEL</sequence>
<evidence type="ECO:0000256" key="11">
    <source>
        <dbReference type="PIRSR" id="PIRSR605792-51"/>
    </source>
</evidence>
<keyword evidence="15" id="KW-0808">Transferase</keyword>
<evidence type="ECO:0000256" key="4">
    <source>
        <dbReference type="ARBA" id="ARBA00012723"/>
    </source>
</evidence>
<evidence type="ECO:0000256" key="1">
    <source>
        <dbReference type="ARBA" id="ARBA00001182"/>
    </source>
</evidence>
<dbReference type="Pfam" id="PF00085">
    <property type="entry name" value="Thioredoxin"/>
    <property type="match status" value="2"/>
</dbReference>
<dbReference type="NCBIfam" id="TIGR01130">
    <property type="entry name" value="ER_PDI_fam"/>
    <property type="match status" value="1"/>
</dbReference>
<evidence type="ECO:0000256" key="12">
    <source>
        <dbReference type="RuleBase" id="RU004208"/>
    </source>
</evidence>
<dbReference type="CDD" id="cd02981">
    <property type="entry name" value="PDI_b_family"/>
    <property type="match status" value="1"/>
</dbReference>
<keyword evidence="8 11" id="KW-1015">Disulfide bond</keyword>
<feature type="disulfide bond" description="Redox-active" evidence="11">
    <location>
        <begin position="395"/>
        <end position="398"/>
    </location>
</feature>
<dbReference type="AlphaFoldDB" id="G0QWF9"/>
<dbReference type="STRING" id="857967.G0QWF9"/>
<evidence type="ECO:0000259" key="14">
    <source>
        <dbReference type="PROSITE" id="PS51352"/>
    </source>
</evidence>
<keyword evidence="15" id="KW-0328">Glycosyltransferase</keyword>
<dbReference type="FunFam" id="3.40.30.10:FF:000023">
    <property type="entry name" value="Protein disulfide-isomerase"/>
    <property type="match status" value="1"/>
</dbReference>
<feature type="domain" description="Thioredoxin" evidence="14">
    <location>
        <begin position="345"/>
        <end position="473"/>
    </location>
</feature>
<evidence type="ECO:0000256" key="9">
    <source>
        <dbReference type="ARBA" id="ARBA00023235"/>
    </source>
</evidence>
<dbReference type="PRINTS" id="PR00421">
    <property type="entry name" value="THIOREDOXIN"/>
</dbReference>
<evidence type="ECO:0000256" key="3">
    <source>
        <dbReference type="ARBA" id="ARBA00006347"/>
    </source>
</evidence>
<dbReference type="GO" id="GO:0003756">
    <property type="term" value="F:protein disulfide isomerase activity"/>
    <property type="evidence" value="ECO:0007669"/>
    <property type="project" value="UniProtKB-EC"/>
</dbReference>
<dbReference type="OrthoDB" id="72053at2759"/>
<evidence type="ECO:0000256" key="5">
    <source>
        <dbReference type="ARBA" id="ARBA00022729"/>
    </source>
</evidence>
<dbReference type="Gene3D" id="3.40.30.10">
    <property type="entry name" value="Glutaredoxin"/>
    <property type="match status" value="4"/>
</dbReference>
<evidence type="ECO:0000256" key="2">
    <source>
        <dbReference type="ARBA" id="ARBA00004319"/>
    </source>
</evidence>
<evidence type="ECO:0000256" key="7">
    <source>
        <dbReference type="ARBA" id="ARBA00022824"/>
    </source>
</evidence>
<evidence type="ECO:0000256" key="10">
    <source>
        <dbReference type="ARBA" id="ARBA00023284"/>
    </source>
</evidence>
<evidence type="ECO:0000256" key="6">
    <source>
        <dbReference type="ARBA" id="ARBA00022737"/>
    </source>
</evidence>
<dbReference type="InterPro" id="IPR013766">
    <property type="entry name" value="Thioredoxin_domain"/>
</dbReference>
<comment type="subcellular location">
    <subcellularLocation>
        <location evidence="2">Endoplasmic reticulum lumen</location>
    </subcellularLocation>
</comment>
<name>G0QWF9_ICHMU</name>
<dbReference type="CDD" id="cd02982">
    <property type="entry name" value="PDI_b'_family"/>
    <property type="match status" value="1"/>
</dbReference>